<proteinExistence type="inferred from homology"/>
<dbReference type="InterPro" id="IPR001750">
    <property type="entry name" value="ND/Mrp_TM"/>
</dbReference>
<keyword evidence="8 18" id="KW-0812">Transmembrane</keyword>
<protein>
    <recommendedName>
        <fullName evidence="5 18">NADH-ubiquinone oxidoreductase chain 2</fullName>
        <ecNumber evidence="4 18">7.1.1.2</ecNumber>
    </recommendedName>
</protein>
<gene>
    <name evidence="20" type="primary">ND2</name>
</gene>
<keyword evidence="15 18" id="KW-0496">Mitochondrion</keyword>
<feature type="transmembrane region" description="Helical" evidence="18">
    <location>
        <begin position="7"/>
        <end position="23"/>
    </location>
</feature>
<dbReference type="GO" id="GO:0008137">
    <property type="term" value="F:NADH dehydrogenase (ubiquinone) activity"/>
    <property type="evidence" value="ECO:0007669"/>
    <property type="project" value="UniProtKB-EC"/>
</dbReference>
<evidence type="ECO:0000256" key="17">
    <source>
        <dbReference type="ARBA" id="ARBA00049551"/>
    </source>
</evidence>
<keyword evidence="9 18" id="KW-0999">Mitochondrion inner membrane</keyword>
<comment type="similarity">
    <text evidence="3 18">Belongs to the complex I subunit 2 family.</text>
</comment>
<feature type="domain" description="NADH:quinone oxidoreductase/Mrp antiporter transmembrane" evidence="19">
    <location>
        <begin position="23"/>
        <end position="284"/>
    </location>
</feature>
<dbReference type="GO" id="GO:0005743">
    <property type="term" value="C:mitochondrial inner membrane"/>
    <property type="evidence" value="ECO:0007669"/>
    <property type="project" value="UniProtKB-SubCell"/>
</dbReference>
<keyword evidence="16 18" id="KW-0472">Membrane</keyword>
<dbReference type="InterPro" id="IPR003917">
    <property type="entry name" value="NADH_UbQ_OxRdtase_chain2"/>
</dbReference>
<evidence type="ECO:0000256" key="5">
    <source>
        <dbReference type="ARBA" id="ARBA00021008"/>
    </source>
</evidence>
<dbReference type="InterPro" id="IPR050175">
    <property type="entry name" value="Complex_I_Subunit_2"/>
</dbReference>
<dbReference type="CTD" id="4536"/>
<feature type="transmembrane region" description="Helical" evidence="18">
    <location>
        <begin position="57"/>
        <end position="78"/>
    </location>
</feature>
<keyword evidence="7 18" id="KW-0679">Respiratory chain</keyword>
<geneLocation type="mitochondrion" evidence="20"/>
<evidence type="ECO:0000256" key="16">
    <source>
        <dbReference type="ARBA" id="ARBA00023136"/>
    </source>
</evidence>
<feature type="transmembrane region" description="Helical" evidence="18">
    <location>
        <begin position="90"/>
        <end position="112"/>
    </location>
</feature>
<evidence type="ECO:0000256" key="14">
    <source>
        <dbReference type="ARBA" id="ARBA00023075"/>
    </source>
</evidence>
<dbReference type="GO" id="GO:0006120">
    <property type="term" value="P:mitochondrial electron transport, NADH to ubiquinone"/>
    <property type="evidence" value="ECO:0007669"/>
    <property type="project" value="InterPro"/>
</dbReference>
<accession>I0J067</accession>
<evidence type="ECO:0000256" key="7">
    <source>
        <dbReference type="ARBA" id="ARBA00022660"/>
    </source>
</evidence>
<evidence type="ECO:0000256" key="9">
    <source>
        <dbReference type="ARBA" id="ARBA00022792"/>
    </source>
</evidence>
<feature type="transmembrane region" description="Helical" evidence="18">
    <location>
        <begin position="197"/>
        <end position="216"/>
    </location>
</feature>
<keyword evidence="10 18" id="KW-1278">Translocase</keyword>
<evidence type="ECO:0000256" key="11">
    <source>
        <dbReference type="ARBA" id="ARBA00022982"/>
    </source>
</evidence>
<dbReference type="EC" id="7.1.1.2" evidence="4 18"/>
<dbReference type="PANTHER" id="PTHR46552:SF1">
    <property type="entry name" value="NADH-UBIQUINONE OXIDOREDUCTASE CHAIN 2"/>
    <property type="match status" value="1"/>
</dbReference>
<feature type="transmembrane region" description="Helical" evidence="18">
    <location>
        <begin position="142"/>
        <end position="166"/>
    </location>
</feature>
<evidence type="ECO:0000259" key="19">
    <source>
        <dbReference type="Pfam" id="PF00361"/>
    </source>
</evidence>
<keyword evidence="13 18" id="KW-0520">NAD</keyword>
<name>I0J067_EXTTI</name>
<comment type="function">
    <text evidence="18">Core subunit of the mitochondrial membrane respiratory chain NADH dehydrogenase (Complex I) which catalyzes electron transfer from NADH through the respiratory chain, using ubiquinone as an electron acceptor. Essential for the catalytic activity and assembly of complex I.</text>
</comment>
<keyword evidence="11 18" id="KW-0249">Electron transport</keyword>
<sequence>MNKSSNLLFSIMMMLSVIFSISSNSWFTVWMGMEINMMAFLPLIMNQKNMTSKESALTYFLVQTIASMLMLMSIIIMMTNKMIINNTYNLIGELLLMSSLMIKSGISPFHMWMPKMMEGMDWNKCLILMTWQKITPMMMLSLVFKMNFIITSAMMLSIIVGSIGGLNQTSLRKLMAYSSINNNGWMLAAMMTSENMWMLYFSMYSLMMTLMTMSMMMHKIHHMNQLMSMNESTYKKFMLLINILSISGLPPMMGFLPKWMVIQSSLNLNELMIMGMMVMLTLITIYYYMRMMYTMMMLTNSEPKWNLKSLNKSNNLMMPLTIITTIGLSMSTMIISLF</sequence>
<keyword evidence="12 18" id="KW-1133">Transmembrane helix</keyword>
<evidence type="ECO:0000256" key="1">
    <source>
        <dbReference type="ARBA" id="ARBA00003257"/>
    </source>
</evidence>
<evidence type="ECO:0000256" key="3">
    <source>
        <dbReference type="ARBA" id="ARBA00007012"/>
    </source>
</evidence>
<dbReference type="PANTHER" id="PTHR46552">
    <property type="entry name" value="NADH-UBIQUINONE OXIDOREDUCTASE CHAIN 2"/>
    <property type="match status" value="1"/>
</dbReference>
<comment type="function">
    <text evidence="1">Core subunit of the mitochondrial membrane respiratory chain NADH dehydrogenase (Complex I) that is believed to belong to the minimal assembly required for catalysis. Complex I functions in the transfer of electrons from NADH to the respiratory chain. The immediate electron acceptor for the enzyme is believed to be ubiquinone.</text>
</comment>
<organism evidence="20">
    <name type="scientific">Extatosoma tiaratum</name>
    <name type="common">Giant prickly stick insect</name>
    <name type="synonym">Phasma tiaratum</name>
    <dbReference type="NCBI Taxonomy" id="7024"/>
    <lineage>
        <taxon>Eukaryota</taxon>
        <taxon>Metazoa</taxon>
        <taxon>Ecdysozoa</taxon>
        <taxon>Arthropoda</taxon>
        <taxon>Hexapoda</taxon>
        <taxon>Insecta</taxon>
        <taxon>Pterygota</taxon>
        <taxon>Neoptera</taxon>
        <taxon>Polyneoptera</taxon>
        <taxon>Phasmatodea</taxon>
        <taxon>Verophasmatodea</taxon>
        <taxon>Anareolatae</taxon>
        <taxon>Phasmatidae</taxon>
        <taxon>Tropidoderinae</taxon>
        <taxon>Extatosoma</taxon>
    </lineage>
</organism>
<evidence type="ECO:0000256" key="10">
    <source>
        <dbReference type="ARBA" id="ARBA00022967"/>
    </source>
</evidence>
<feature type="transmembrane region" description="Helical" evidence="18">
    <location>
        <begin position="316"/>
        <end position="337"/>
    </location>
</feature>
<evidence type="ECO:0000256" key="8">
    <source>
        <dbReference type="ARBA" id="ARBA00022692"/>
    </source>
</evidence>
<dbReference type="GeneID" id="12354668"/>
<dbReference type="AlphaFoldDB" id="I0J067"/>
<feature type="transmembrane region" description="Helical" evidence="18">
    <location>
        <begin position="271"/>
        <end position="289"/>
    </location>
</feature>
<evidence type="ECO:0000313" key="20">
    <source>
        <dbReference type="EMBL" id="BAM10916.1"/>
    </source>
</evidence>
<dbReference type="RefSeq" id="YP_006234089.1">
    <property type="nucleotide sequence ID" value="NC_017748.1"/>
</dbReference>
<keyword evidence="6" id="KW-0813">Transport</keyword>
<evidence type="ECO:0000256" key="2">
    <source>
        <dbReference type="ARBA" id="ARBA00004448"/>
    </source>
</evidence>
<comment type="subcellular location">
    <subcellularLocation>
        <location evidence="2 18">Mitochondrion inner membrane</location>
        <topology evidence="2 18">Multi-pass membrane protein</topology>
    </subcellularLocation>
</comment>
<dbReference type="PRINTS" id="PR01436">
    <property type="entry name" value="NADHDHGNASE2"/>
</dbReference>
<evidence type="ECO:0000256" key="13">
    <source>
        <dbReference type="ARBA" id="ARBA00023027"/>
    </source>
</evidence>
<evidence type="ECO:0000256" key="12">
    <source>
        <dbReference type="ARBA" id="ARBA00022989"/>
    </source>
</evidence>
<feature type="transmembrane region" description="Helical" evidence="18">
    <location>
        <begin position="237"/>
        <end position="256"/>
    </location>
</feature>
<dbReference type="EMBL" id="AB642680">
    <property type="protein sequence ID" value="BAM10916.1"/>
    <property type="molecule type" value="Genomic_DNA"/>
</dbReference>
<evidence type="ECO:0000256" key="15">
    <source>
        <dbReference type="ARBA" id="ARBA00023128"/>
    </source>
</evidence>
<evidence type="ECO:0000256" key="4">
    <source>
        <dbReference type="ARBA" id="ARBA00012944"/>
    </source>
</evidence>
<reference evidence="20" key="1">
    <citation type="submission" date="2011-06" db="EMBL/GenBank/DDBJ databases">
        <title>Mitochondrial genome sequence of a stick insect.</title>
        <authorList>
            <person name="Komoto N."/>
            <person name="Tomita S."/>
            <person name="Yukuhiro K."/>
        </authorList>
    </citation>
    <scope>NUCLEOTIDE SEQUENCE</scope>
</reference>
<keyword evidence="14 18" id="KW-0830">Ubiquinone</keyword>
<dbReference type="Pfam" id="PF00361">
    <property type="entry name" value="Proton_antipo_M"/>
    <property type="match status" value="1"/>
</dbReference>
<comment type="catalytic activity">
    <reaction evidence="17 18">
        <text>a ubiquinone + NADH + 5 H(+)(in) = a ubiquinol + NAD(+) + 4 H(+)(out)</text>
        <dbReference type="Rhea" id="RHEA:29091"/>
        <dbReference type="Rhea" id="RHEA-COMP:9565"/>
        <dbReference type="Rhea" id="RHEA-COMP:9566"/>
        <dbReference type="ChEBI" id="CHEBI:15378"/>
        <dbReference type="ChEBI" id="CHEBI:16389"/>
        <dbReference type="ChEBI" id="CHEBI:17976"/>
        <dbReference type="ChEBI" id="CHEBI:57540"/>
        <dbReference type="ChEBI" id="CHEBI:57945"/>
        <dbReference type="EC" id="7.1.1.2"/>
    </reaction>
</comment>
<evidence type="ECO:0000256" key="18">
    <source>
        <dbReference type="RuleBase" id="RU003403"/>
    </source>
</evidence>
<evidence type="ECO:0000256" key="6">
    <source>
        <dbReference type="ARBA" id="ARBA00022448"/>
    </source>
</evidence>